<keyword evidence="2" id="KW-1185">Reference proteome</keyword>
<protein>
    <submittedName>
        <fullName evidence="1">Uncharacterized protein</fullName>
    </submittedName>
</protein>
<name>A0A9E7JYV3_9LILI</name>
<evidence type="ECO:0000313" key="2">
    <source>
        <dbReference type="Proteomes" id="UP001055439"/>
    </source>
</evidence>
<sequence length="155" mass="16589">MEPELIRQKFRCWVKTFTDTRTSNSKMTDRFRLGMQHLVGIKHHMGLPKLGTGGLTVPYKDWVSPVAFLAVSADGKTVDEEQKGGGEDHRLPRVSWAVSASTALGHHCTPSPGHSRVEEAAAAEADDIFGEVTGNSGNSRGGCASLGVVLGDGCR</sequence>
<dbReference type="EMBL" id="CP097506">
    <property type="protein sequence ID" value="URD97364.1"/>
    <property type="molecule type" value="Genomic_DNA"/>
</dbReference>
<gene>
    <name evidence="1" type="ORF">MUK42_37585</name>
</gene>
<evidence type="ECO:0000313" key="1">
    <source>
        <dbReference type="EMBL" id="URD97364.1"/>
    </source>
</evidence>
<dbReference type="AlphaFoldDB" id="A0A9E7JYV3"/>
<accession>A0A9E7JYV3</accession>
<dbReference type="Proteomes" id="UP001055439">
    <property type="component" value="Chromosome 4"/>
</dbReference>
<reference evidence="1" key="1">
    <citation type="submission" date="2022-05" db="EMBL/GenBank/DDBJ databases">
        <title>The Musa troglodytarum L. genome provides insights into the mechanism of non-climacteric behaviour and enrichment of carotenoids.</title>
        <authorList>
            <person name="Wang J."/>
        </authorList>
    </citation>
    <scope>NUCLEOTIDE SEQUENCE</scope>
    <source>
        <tissue evidence="1">Leaf</tissue>
    </source>
</reference>
<proteinExistence type="predicted"/>
<organism evidence="1 2">
    <name type="scientific">Musa troglodytarum</name>
    <name type="common">fe'i banana</name>
    <dbReference type="NCBI Taxonomy" id="320322"/>
    <lineage>
        <taxon>Eukaryota</taxon>
        <taxon>Viridiplantae</taxon>
        <taxon>Streptophyta</taxon>
        <taxon>Embryophyta</taxon>
        <taxon>Tracheophyta</taxon>
        <taxon>Spermatophyta</taxon>
        <taxon>Magnoliopsida</taxon>
        <taxon>Liliopsida</taxon>
        <taxon>Zingiberales</taxon>
        <taxon>Musaceae</taxon>
        <taxon>Musa</taxon>
    </lineage>
</organism>